<dbReference type="EMBL" id="VFRA01000001">
    <property type="protein sequence ID" value="TQO20014.1"/>
    <property type="molecule type" value="Genomic_DNA"/>
</dbReference>
<feature type="signal peptide" evidence="2">
    <location>
        <begin position="1"/>
        <end position="21"/>
    </location>
</feature>
<evidence type="ECO:0000313" key="4">
    <source>
        <dbReference type="Proteomes" id="UP000316560"/>
    </source>
</evidence>
<dbReference type="Pfam" id="PF19516">
    <property type="entry name" value="DUF6049"/>
    <property type="match status" value="1"/>
</dbReference>
<keyword evidence="2" id="KW-0732">Signal</keyword>
<proteinExistence type="predicted"/>
<gene>
    <name evidence="3" type="ORF">FB472_1620</name>
</gene>
<evidence type="ECO:0000313" key="3">
    <source>
        <dbReference type="EMBL" id="TQO20014.1"/>
    </source>
</evidence>
<name>A0A8H2K7B2_9MICO</name>
<evidence type="ECO:0008006" key="5">
    <source>
        <dbReference type="Google" id="ProtNLM"/>
    </source>
</evidence>
<evidence type="ECO:0000256" key="1">
    <source>
        <dbReference type="SAM" id="Phobius"/>
    </source>
</evidence>
<dbReference type="AlphaFoldDB" id="A0A8H2K7B2"/>
<feature type="chain" id="PRO_5034244046" description="Secreted protein" evidence="2">
    <location>
        <begin position="22"/>
        <end position="564"/>
    </location>
</feature>
<protein>
    <recommendedName>
        <fullName evidence="5">Secreted protein</fullName>
    </recommendedName>
</protein>
<dbReference type="Proteomes" id="UP000316560">
    <property type="component" value="Unassembled WGS sequence"/>
</dbReference>
<keyword evidence="1" id="KW-0812">Transmembrane</keyword>
<keyword evidence="1" id="KW-1133">Transmembrane helix</keyword>
<keyword evidence="4" id="KW-1185">Reference proteome</keyword>
<sequence>MFSAAVALGLSLGVAAGGAAAAPSAAAPSAAEIAAVSPASVATQVSIIAPLTVPSGSGGLLSAETLTDYTGPSGLLTRQLDAVAGKALTVAIDPLIVASIRVLGTSAPESARGWLERLSLISNEVVPLPYANSDPTLVTQTGREEILGPISFDFALNPANFAAADESETTETQAPMDVGTDVVPPYPTSGELVAWDYAIDGFVRPRSNTVVADDIAVLAAANFSTTVLSSTNVSRDPGAGSVVMIDGMTALIADSAASTAMDEALGSTLDRDVPAAEAELVSSVLAAGASQAAETGSVLITIDHSLELSSARLDTALASLSSSPSITLVPLTTLASATPAAATISDLPQSEARINDVGQLLAATQEERTFFSIAADPEALIAARRLALLDVLGTNAPSDSVDASGDDASADWLATVNSFLADSRDLRAAVTVVESSDFLLLADNSFLPVSVSNALNQPVTVYITVSPRTGLLAVGAQRVELTIEANSQARGNIPVQSLSNGVVDVEISLTSSTGLEIGTRTVSKINVQAGWETLIVLAFAALVVVIFSVGFVRSIVRRRKPVDD</sequence>
<accession>A0A8H2K7B2</accession>
<keyword evidence="1" id="KW-0472">Membrane</keyword>
<dbReference type="InterPro" id="IPR046112">
    <property type="entry name" value="DUF6049"/>
</dbReference>
<organism evidence="3 4">
    <name type="scientific">Rhodoglobus vestalii</name>
    <dbReference type="NCBI Taxonomy" id="193384"/>
    <lineage>
        <taxon>Bacteria</taxon>
        <taxon>Bacillati</taxon>
        <taxon>Actinomycetota</taxon>
        <taxon>Actinomycetes</taxon>
        <taxon>Micrococcales</taxon>
        <taxon>Microbacteriaceae</taxon>
        <taxon>Rhodoglobus</taxon>
    </lineage>
</organism>
<reference evidence="3 4" key="1">
    <citation type="submission" date="2019-06" db="EMBL/GenBank/DDBJ databases">
        <title>Sequencing the genomes of 1000 actinobacteria strains.</title>
        <authorList>
            <person name="Klenk H.-P."/>
        </authorList>
    </citation>
    <scope>NUCLEOTIDE SEQUENCE [LARGE SCALE GENOMIC DNA]</scope>
    <source>
        <strain evidence="3 4">DSM 21947</strain>
    </source>
</reference>
<evidence type="ECO:0000256" key="2">
    <source>
        <dbReference type="SAM" id="SignalP"/>
    </source>
</evidence>
<feature type="transmembrane region" description="Helical" evidence="1">
    <location>
        <begin position="529"/>
        <end position="552"/>
    </location>
</feature>
<comment type="caution">
    <text evidence="3">The sequence shown here is derived from an EMBL/GenBank/DDBJ whole genome shotgun (WGS) entry which is preliminary data.</text>
</comment>